<name>A0A7W1YGF8_9LIST</name>
<evidence type="ECO:0000313" key="1">
    <source>
        <dbReference type="EMBL" id="MBA3926583.1"/>
    </source>
</evidence>
<organism evidence="1 2">
    <name type="scientific">Listeria rustica</name>
    <dbReference type="NCBI Taxonomy" id="2713503"/>
    <lineage>
        <taxon>Bacteria</taxon>
        <taxon>Bacillati</taxon>
        <taxon>Bacillota</taxon>
        <taxon>Bacilli</taxon>
        <taxon>Bacillales</taxon>
        <taxon>Listeriaceae</taxon>
        <taxon>Listeria</taxon>
    </lineage>
</organism>
<dbReference type="AlphaFoldDB" id="A0A7W1YGF8"/>
<dbReference type="EMBL" id="JABJVM010000008">
    <property type="protein sequence ID" value="MBA3926583.1"/>
    <property type="molecule type" value="Genomic_DNA"/>
</dbReference>
<dbReference type="RefSeq" id="WP_181676736.1">
    <property type="nucleotide sequence ID" value="NZ_JABJVM010000008.1"/>
</dbReference>
<comment type="caution">
    <text evidence="1">The sequence shown here is derived from an EMBL/GenBank/DDBJ whole genome shotgun (WGS) entry which is preliminary data.</text>
</comment>
<protein>
    <submittedName>
        <fullName evidence="1">Uncharacterized protein</fullName>
    </submittedName>
</protein>
<sequence length="178" mass="20273">MKSVTLKKSAEASAAMQYVKHVPQKQLASMMHTSRANISHLSTGKRKMQQDIAEQALKTIENGSFAVALLHRFSDGVTAPLLDGTAIDQHRLAFLAMFENETEEFAEVQHRLTLTLAKNPDQLNQDEKEQIRQFMNELIDVCTVANNALFNLAQVYNLSVKRLMNDRKAEFKKFHWIN</sequence>
<keyword evidence="2" id="KW-1185">Reference proteome</keyword>
<proteinExistence type="predicted"/>
<evidence type="ECO:0000313" key="2">
    <source>
        <dbReference type="Proteomes" id="UP000548787"/>
    </source>
</evidence>
<reference evidence="1 2" key="2">
    <citation type="submission" date="2020-08" db="EMBL/GenBank/DDBJ databases">
        <title>Listeria ohnekaius sp. nov. and Listeria portnoyii sp. nov. isolated from non-agricultural and natural environments.</title>
        <authorList>
            <person name="Weller D."/>
            <person name="Belias A.M."/>
            <person name="Liao J."/>
            <person name="Guo S."/>
            <person name="Orsi R.H."/>
            <person name="Wiedmann M."/>
        </authorList>
    </citation>
    <scope>NUCLEOTIDE SEQUENCE [LARGE SCALE GENOMIC DNA]</scope>
    <source>
        <strain evidence="1 2">FSL W9-0585</strain>
    </source>
</reference>
<gene>
    <name evidence="1" type="ORF">HPK16_09530</name>
</gene>
<reference evidence="1 2" key="1">
    <citation type="submission" date="2020-05" db="EMBL/GenBank/DDBJ databases">
        <authorList>
            <person name="Carlin C.R."/>
        </authorList>
    </citation>
    <scope>NUCLEOTIDE SEQUENCE [LARGE SCALE GENOMIC DNA]</scope>
    <source>
        <strain evidence="1 2">FSL W9-0585</strain>
    </source>
</reference>
<accession>A0A7W1YGF8</accession>
<dbReference type="Proteomes" id="UP000548787">
    <property type="component" value="Unassembled WGS sequence"/>
</dbReference>